<dbReference type="GO" id="GO:0016020">
    <property type="term" value="C:membrane"/>
    <property type="evidence" value="ECO:0007669"/>
    <property type="project" value="UniProtKB-SubCell"/>
</dbReference>
<dbReference type="HOGENOM" id="CLU_001265_4_2_1"/>
<reference evidence="11" key="1">
    <citation type="submission" date="2010-07" db="EMBL/GenBank/DDBJ databases">
        <title>The genome sequence of Gaeumannomyces graminis var. tritici strain R3-111a-1.</title>
        <authorList>
            <consortium name="The Broad Institute Genome Sequencing Platform"/>
            <person name="Ma L.-J."/>
            <person name="Dead R."/>
            <person name="Young S."/>
            <person name="Zeng Q."/>
            <person name="Koehrsen M."/>
            <person name="Alvarado L."/>
            <person name="Berlin A."/>
            <person name="Chapman S.B."/>
            <person name="Chen Z."/>
            <person name="Freedman E."/>
            <person name="Gellesch M."/>
            <person name="Goldberg J."/>
            <person name="Griggs A."/>
            <person name="Gujja S."/>
            <person name="Heilman E.R."/>
            <person name="Heiman D."/>
            <person name="Hepburn T."/>
            <person name="Howarth C."/>
            <person name="Jen D."/>
            <person name="Larson L."/>
            <person name="Mehta T."/>
            <person name="Neiman D."/>
            <person name="Pearson M."/>
            <person name="Roberts A."/>
            <person name="Saif S."/>
            <person name="Shea T."/>
            <person name="Shenoy N."/>
            <person name="Sisk P."/>
            <person name="Stolte C."/>
            <person name="Sykes S."/>
            <person name="Walk T."/>
            <person name="White J."/>
            <person name="Yandava C."/>
            <person name="Haas B."/>
            <person name="Nusbaum C."/>
            <person name="Birren B."/>
        </authorList>
    </citation>
    <scope>NUCLEOTIDE SEQUENCE [LARGE SCALE GENOMIC DNA]</scope>
    <source>
        <strain evidence="11">R3-111a-1</strain>
    </source>
</reference>
<feature type="transmembrane region" description="Helical" evidence="8">
    <location>
        <begin position="343"/>
        <end position="365"/>
    </location>
</feature>
<dbReference type="Proteomes" id="UP000006039">
    <property type="component" value="Unassembled WGS sequence"/>
</dbReference>
<organism evidence="9">
    <name type="scientific">Gaeumannomyces tritici (strain R3-111a-1)</name>
    <name type="common">Wheat and barley take-all root rot fungus</name>
    <name type="synonym">Gaeumannomyces graminis var. tritici</name>
    <dbReference type="NCBI Taxonomy" id="644352"/>
    <lineage>
        <taxon>Eukaryota</taxon>
        <taxon>Fungi</taxon>
        <taxon>Dikarya</taxon>
        <taxon>Ascomycota</taxon>
        <taxon>Pezizomycotina</taxon>
        <taxon>Sordariomycetes</taxon>
        <taxon>Sordariomycetidae</taxon>
        <taxon>Magnaporthales</taxon>
        <taxon>Magnaporthaceae</taxon>
        <taxon>Gaeumannomyces</taxon>
    </lineage>
</organism>
<evidence type="ECO:0000256" key="2">
    <source>
        <dbReference type="ARBA" id="ARBA00022448"/>
    </source>
</evidence>
<gene>
    <name evidence="10" type="primary">20348573</name>
    <name evidence="9" type="ORF">GGTG_08115</name>
</gene>
<evidence type="ECO:0000256" key="5">
    <source>
        <dbReference type="ARBA" id="ARBA00023136"/>
    </source>
</evidence>
<keyword evidence="4 8" id="KW-1133">Transmembrane helix</keyword>
<keyword evidence="3 8" id="KW-0812">Transmembrane</keyword>
<dbReference type="AlphaFoldDB" id="J3P3M8"/>
<proteinExistence type="inferred from homology"/>
<keyword evidence="5 8" id="KW-0472">Membrane</keyword>
<dbReference type="VEuPathDB" id="FungiDB:GGTG_08115"/>
<comment type="subcellular location">
    <subcellularLocation>
        <location evidence="1">Membrane</location>
        <topology evidence="1">Multi-pass membrane protein</topology>
    </subcellularLocation>
</comment>
<dbReference type="Pfam" id="PF07690">
    <property type="entry name" value="MFS_1"/>
    <property type="match status" value="1"/>
</dbReference>
<feature type="transmembrane region" description="Helical" evidence="8">
    <location>
        <begin position="371"/>
        <end position="391"/>
    </location>
</feature>
<evidence type="ECO:0008006" key="12">
    <source>
        <dbReference type="Google" id="ProtNLM"/>
    </source>
</evidence>
<keyword evidence="11" id="KW-1185">Reference proteome</keyword>
<dbReference type="OrthoDB" id="3639251at2759"/>
<dbReference type="GO" id="GO:0022857">
    <property type="term" value="F:transmembrane transporter activity"/>
    <property type="evidence" value="ECO:0007669"/>
    <property type="project" value="InterPro"/>
</dbReference>
<protein>
    <recommendedName>
        <fullName evidence="12">Vitamin H transporter</fullName>
    </recommendedName>
</protein>
<evidence type="ECO:0000313" key="11">
    <source>
        <dbReference type="Proteomes" id="UP000006039"/>
    </source>
</evidence>
<feature type="compositionally biased region" description="Polar residues" evidence="7">
    <location>
        <begin position="1"/>
        <end position="12"/>
    </location>
</feature>
<comment type="similarity">
    <text evidence="6">Belongs to the major facilitator superfamily. Allantoate permease family.</text>
</comment>
<feature type="transmembrane region" description="Helical" evidence="8">
    <location>
        <begin position="275"/>
        <end position="292"/>
    </location>
</feature>
<dbReference type="InterPro" id="IPR011701">
    <property type="entry name" value="MFS"/>
</dbReference>
<evidence type="ECO:0000256" key="4">
    <source>
        <dbReference type="ARBA" id="ARBA00022989"/>
    </source>
</evidence>
<dbReference type="RefSeq" id="XP_009224216.1">
    <property type="nucleotide sequence ID" value="XM_009225952.1"/>
</dbReference>
<evidence type="ECO:0000256" key="1">
    <source>
        <dbReference type="ARBA" id="ARBA00004141"/>
    </source>
</evidence>
<dbReference type="SUPFAM" id="SSF103473">
    <property type="entry name" value="MFS general substrate transporter"/>
    <property type="match status" value="1"/>
</dbReference>
<name>J3P3M8_GAET3</name>
<feature type="transmembrane region" description="Helical" evidence="8">
    <location>
        <begin position="437"/>
        <end position="458"/>
    </location>
</feature>
<reference evidence="9" key="2">
    <citation type="submission" date="2010-07" db="EMBL/GenBank/DDBJ databases">
        <authorList>
            <consortium name="The Broad Institute Genome Sequencing Platform"/>
            <consortium name="Broad Institute Genome Sequencing Center for Infectious Disease"/>
            <person name="Ma L.-J."/>
            <person name="Dead R."/>
            <person name="Young S."/>
            <person name="Zeng Q."/>
            <person name="Koehrsen M."/>
            <person name="Alvarado L."/>
            <person name="Berlin A."/>
            <person name="Chapman S.B."/>
            <person name="Chen Z."/>
            <person name="Freedman E."/>
            <person name="Gellesch M."/>
            <person name="Goldberg J."/>
            <person name="Griggs A."/>
            <person name="Gujja S."/>
            <person name="Heilman E.R."/>
            <person name="Heiman D."/>
            <person name="Hepburn T."/>
            <person name="Howarth C."/>
            <person name="Jen D."/>
            <person name="Larson L."/>
            <person name="Mehta T."/>
            <person name="Neiman D."/>
            <person name="Pearson M."/>
            <person name="Roberts A."/>
            <person name="Saif S."/>
            <person name="Shea T."/>
            <person name="Shenoy N."/>
            <person name="Sisk P."/>
            <person name="Stolte C."/>
            <person name="Sykes S."/>
            <person name="Walk T."/>
            <person name="White J."/>
            <person name="Yandava C."/>
            <person name="Haas B."/>
            <person name="Nusbaum C."/>
            <person name="Birren B."/>
        </authorList>
    </citation>
    <scope>NUCLEOTIDE SEQUENCE</scope>
    <source>
        <strain evidence="9">R3-111a-1</strain>
    </source>
</reference>
<dbReference type="GeneID" id="20348573"/>
<evidence type="ECO:0000256" key="3">
    <source>
        <dbReference type="ARBA" id="ARBA00022692"/>
    </source>
</evidence>
<sequence>MASPNSKQTASPATVEAKAPRPKMSWYSPDDSPEERRFIAKLDLILIPYVFLAYAIKAIDGANLNNAYVAGMKEDLGFFGNQLVQIQTFYTIGAVAGMLPFIYFFTSLPMHWSIPFMDIMRALFTLCQCRANSFAELAAYRFLVGFFESPFYPAMSFILGSWYRGNEMARRGGISSTGVNIGNLAAGLIASSASKYLEGHLDITGWRWNYIICGLMTFPVAVMGFFLLPGTAAKPNLWILSAEEVKIGQERLERDGHRIQGTFHMASLPKILGNFRFWIVVFVNVLFWNAGIHKGTGGYLLWIKSLGRFDAAQINQLGSMAPALGILYTLAASFASDLFLGPTWTITITAALNASGLVILTIWFVPEGALWYAFSTMFWSSAIAGVLSGWINALLRDSPEERSFTLIMVTIIAQLTTAGTPLLTFQTVEGPRYPKGYAFVLACALTLIASVHVLNIYLKREDAQRAAVPTDEEKMIQARIDAIERPDTANSLAKPAAMHLEKEKRGGDGKMVPRIVTSDLRSSRSSSWRNSWNSDFLTLPHIKPVDPFSPI</sequence>
<reference evidence="10" key="5">
    <citation type="submission" date="2018-04" db="UniProtKB">
        <authorList>
            <consortium name="EnsemblFungi"/>
        </authorList>
    </citation>
    <scope>IDENTIFICATION</scope>
    <source>
        <strain evidence="10">R3-111a-1</strain>
    </source>
</reference>
<dbReference type="InterPro" id="IPR036259">
    <property type="entry name" value="MFS_trans_sf"/>
</dbReference>
<feature type="region of interest" description="Disordered" evidence="7">
    <location>
        <begin position="1"/>
        <end position="32"/>
    </location>
</feature>
<evidence type="ECO:0000313" key="9">
    <source>
        <dbReference type="EMBL" id="EJT74272.1"/>
    </source>
</evidence>
<accession>J3P3M8</accession>
<dbReference type="FunFam" id="1.20.1250.20:FF:000065">
    <property type="entry name" value="Putative MFS pantothenate transporter"/>
    <property type="match status" value="1"/>
</dbReference>
<dbReference type="FunCoup" id="J3P3M8">
    <property type="interactions" value="32"/>
</dbReference>
<feature type="transmembrane region" description="Helical" evidence="8">
    <location>
        <begin position="140"/>
        <end position="163"/>
    </location>
</feature>
<dbReference type="eggNOG" id="KOG2533">
    <property type="taxonomic scope" value="Eukaryota"/>
</dbReference>
<evidence type="ECO:0000256" key="7">
    <source>
        <dbReference type="SAM" id="MobiDB-lite"/>
    </source>
</evidence>
<reference evidence="9" key="3">
    <citation type="submission" date="2010-09" db="EMBL/GenBank/DDBJ databases">
        <title>Annotation of Gaeumannomyces graminis var. tritici R3-111a-1.</title>
        <authorList>
            <consortium name="The Broad Institute Genome Sequencing Platform"/>
            <person name="Ma L.-J."/>
            <person name="Dead R."/>
            <person name="Young S.K."/>
            <person name="Zeng Q."/>
            <person name="Gargeya S."/>
            <person name="Fitzgerald M."/>
            <person name="Haas B."/>
            <person name="Abouelleil A."/>
            <person name="Alvarado L."/>
            <person name="Arachchi H.M."/>
            <person name="Berlin A."/>
            <person name="Brown A."/>
            <person name="Chapman S.B."/>
            <person name="Chen Z."/>
            <person name="Dunbar C."/>
            <person name="Freedman E."/>
            <person name="Gearin G."/>
            <person name="Gellesch M."/>
            <person name="Goldberg J."/>
            <person name="Griggs A."/>
            <person name="Gujja S."/>
            <person name="Heiman D."/>
            <person name="Howarth C."/>
            <person name="Larson L."/>
            <person name="Lui A."/>
            <person name="MacDonald P.J.P."/>
            <person name="Mehta T."/>
            <person name="Montmayeur A."/>
            <person name="Murphy C."/>
            <person name="Neiman D."/>
            <person name="Pearson M."/>
            <person name="Priest M."/>
            <person name="Roberts A."/>
            <person name="Saif S."/>
            <person name="Shea T."/>
            <person name="Shenoy N."/>
            <person name="Sisk P."/>
            <person name="Stolte C."/>
            <person name="Sykes S."/>
            <person name="Yandava C."/>
            <person name="Wortman J."/>
            <person name="Nusbaum C."/>
            <person name="Birren B."/>
        </authorList>
    </citation>
    <scope>NUCLEOTIDE SEQUENCE</scope>
    <source>
        <strain evidence="9">R3-111a-1</strain>
    </source>
</reference>
<evidence type="ECO:0000313" key="10">
    <source>
        <dbReference type="EnsemblFungi" id="EJT74272"/>
    </source>
</evidence>
<feature type="transmembrane region" description="Helical" evidence="8">
    <location>
        <begin position="403"/>
        <end position="425"/>
    </location>
</feature>
<dbReference type="EnsemblFungi" id="EJT74272">
    <property type="protein sequence ID" value="EJT74272"/>
    <property type="gene ID" value="GGTG_08115"/>
</dbReference>
<evidence type="ECO:0000256" key="6">
    <source>
        <dbReference type="ARBA" id="ARBA00037968"/>
    </source>
</evidence>
<reference evidence="10" key="4">
    <citation type="journal article" date="2015" name="G3 (Bethesda)">
        <title>Genome sequences of three phytopathogenic species of the Magnaporthaceae family of fungi.</title>
        <authorList>
            <person name="Okagaki L.H."/>
            <person name="Nunes C.C."/>
            <person name="Sailsbery J."/>
            <person name="Clay B."/>
            <person name="Brown D."/>
            <person name="John T."/>
            <person name="Oh Y."/>
            <person name="Young N."/>
            <person name="Fitzgerald M."/>
            <person name="Haas B.J."/>
            <person name="Zeng Q."/>
            <person name="Young S."/>
            <person name="Adiconis X."/>
            <person name="Fan L."/>
            <person name="Levin J.Z."/>
            <person name="Mitchell T.K."/>
            <person name="Okubara P.A."/>
            <person name="Farman M.L."/>
            <person name="Kohn L.M."/>
            <person name="Birren B."/>
            <person name="Ma L.-J."/>
            <person name="Dean R.A."/>
        </authorList>
    </citation>
    <scope>NUCLEOTIDE SEQUENCE</scope>
    <source>
        <strain evidence="10">R3-111a-1</strain>
    </source>
</reference>
<keyword evidence="2" id="KW-0813">Transport</keyword>
<dbReference type="PANTHER" id="PTHR43791:SF15">
    <property type="entry name" value="TRANSPORTER SEO1-RELATED"/>
    <property type="match status" value="1"/>
</dbReference>
<feature type="transmembrane region" description="Helical" evidence="8">
    <location>
        <begin position="312"/>
        <end position="331"/>
    </location>
</feature>
<feature type="transmembrane region" description="Helical" evidence="8">
    <location>
        <begin position="89"/>
        <end position="112"/>
    </location>
</feature>
<dbReference type="Gene3D" id="1.20.1250.20">
    <property type="entry name" value="MFS general substrate transporter like domains"/>
    <property type="match status" value="1"/>
</dbReference>
<feature type="transmembrane region" description="Helical" evidence="8">
    <location>
        <begin position="208"/>
        <end position="228"/>
    </location>
</feature>
<evidence type="ECO:0000256" key="8">
    <source>
        <dbReference type="SAM" id="Phobius"/>
    </source>
</evidence>
<dbReference type="EMBL" id="GL385398">
    <property type="protein sequence ID" value="EJT74272.1"/>
    <property type="molecule type" value="Genomic_DNA"/>
</dbReference>
<dbReference type="PANTHER" id="PTHR43791">
    <property type="entry name" value="PERMEASE-RELATED"/>
    <property type="match status" value="1"/>
</dbReference>